<dbReference type="Pfam" id="PF13313">
    <property type="entry name" value="DUF4082"/>
    <property type="match status" value="1"/>
</dbReference>
<evidence type="ECO:0000259" key="1">
    <source>
        <dbReference type="Pfam" id="PF13313"/>
    </source>
</evidence>
<organism evidence="2 3">
    <name type="scientific">Pedococcus cremeus</name>
    <dbReference type="NCBI Taxonomy" id="587636"/>
    <lineage>
        <taxon>Bacteria</taxon>
        <taxon>Bacillati</taxon>
        <taxon>Actinomycetota</taxon>
        <taxon>Actinomycetes</taxon>
        <taxon>Micrococcales</taxon>
        <taxon>Intrasporangiaceae</taxon>
        <taxon>Pedococcus</taxon>
    </lineage>
</organism>
<keyword evidence="3" id="KW-1185">Reference proteome</keyword>
<evidence type="ECO:0000313" key="2">
    <source>
        <dbReference type="EMBL" id="SES49846.1"/>
    </source>
</evidence>
<proteinExistence type="predicted"/>
<reference evidence="3" key="1">
    <citation type="submission" date="2016-10" db="EMBL/GenBank/DDBJ databases">
        <authorList>
            <person name="Varghese N."/>
            <person name="Submissions S."/>
        </authorList>
    </citation>
    <scope>NUCLEOTIDE SEQUENCE [LARGE SCALE GENOMIC DNA]</scope>
    <source>
        <strain evidence="3">CGMCC 1.6963</strain>
    </source>
</reference>
<protein>
    <recommendedName>
        <fullName evidence="1">DUF4082 domain-containing protein</fullName>
    </recommendedName>
</protein>
<dbReference type="EMBL" id="FOHB01000015">
    <property type="protein sequence ID" value="SES49846.1"/>
    <property type="molecule type" value="Genomic_DNA"/>
</dbReference>
<dbReference type="AlphaFoldDB" id="A0A1H9XUN5"/>
<gene>
    <name evidence="2" type="ORF">SAMN05216199_0526</name>
</gene>
<name>A0A1H9XUN5_9MICO</name>
<dbReference type="STRING" id="587636.SAMN05216199_0526"/>
<accession>A0A1H9XUN5</accession>
<evidence type="ECO:0000313" key="3">
    <source>
        <dbReference type="Proteomes" id="UP000199019"/>
    </source>
</evidence>
<feature type="domain" description="DUF4082" evidence="1">
    <location>
        <begin position="2"/>
        <end position="127"/>
    </location>
</feature>
<feature type="non-terminal residue" evidence="2">
    <location>
        <position position="1"/>
    </location>
</feature>
<dbReference type="OrthoDB" id="505641at2"/>
<dbReference type="RefSeq" id="WP_143056358.1">
    <property type="nucleotide sequence ID" value="NZ_FOHB01000015.1"/>
</dbReference>
<dbReference type="InterPro" id="IPR025141">
    <property type="entry name" value="DUF4082"/>
</dbReference>
<dbReference type="Proteomes" id="UP000199019">
    <property type="component" value="Unassembled WGS sequence"/>
</dbReference>
<sequence>KADVDGWVTGVRFYKGTANTGTHIGNLWSASGTKLASATFSSETASGWQQVTFASPVAVTAGTVYVASYFAPNGGYAADRDYFASSGVDTAPLHALRDGVSGGNGVYTYGNVSNFPSSTYSSTNYWVDVLFSTK</sequence>